<evidence type="ECO:0000313" key="14">
    <source>
        <dbReference type="EMBL" id="KEJ89806.1"/>
    </source>
</evidence>
<evidence type="ECO:0000256" key="2">
    <source>
        <dbReference type="ARBA" id="ARBA00022722"/>
    </source>
</evidence>
<accession>A0A073IJU3</accession>
<protein>
    <recommendedName>
        <fullName evidence="12">CRISPR-associated endonuclease Cas9</fullName>
        <ecNumber evidence="12">3.1.-.-</ecNumber>
    </recommendedName>
</protein>
<dbReference type="PROSITE" id="PS51749">
    <property type="entry name" value="HNH_CAS9"/>
    <property type="match status" value="1"/>
</dbReference>
<evidence type="ECO:0000256" key="5">
    <source>
        <dbReference type="ARBA" id="ARBA00022801"/>
    </source>
</evidence>
<evidence type="ECO:0000256" key="12">
    <source>
        <dbReference type="HAMAP-Rule" id="MF_01480"/>
    </source>
</evidence>
<evidence type="ECO:0000313" key="15">
    <source>
        <dbReference type="Proteomes" id="UP000027734"/>
    </source>
</evidence>
<reference evidence="14 15" key="1">
    <citation type="submission" date="2014-01" db="EMBL/GenBank/DDBJ databases">
        <title>Sulfitobacter donghicola JCM 14565 Genome Sequencing.</title>
        <authorList>
            <person name="Lai Q."/>
            <person name="Hong Z."/>
        </authorList>
    </citation>
    <scope>NUCLEOTIDE SEQUENCE [LARGE SCALE GENOMIC DNA]</scope>
    <source>
        <strain evidence="14 15">JCM 14565</strain>
    </source>
</reference>
<dbReference type="GO" id="GO:0003723">
    <property type="term" value="F:RNA binding"/>
    <property type="evidence" value="ECO:0007669"/>
    <property type="project" value="UniProtKB-UniRule"/>
</dbReference>
<keyword evidence="2 12" id="KW-0540">Nuclease</keyword>
<keyword evidence="5 12" id="KW-0378">Hydrolase</keyword>
<dbReference type="Pfam" id="PF18541">
    <property type="entry name" value="RuvC_III"/>
    <property type="match status" value="1"/>
</dbReference>
<keyword evidence="9 12" id="KW-0238">DNA-binding</keyword>
<comment type="domain">
    <text evidence="12">Has 2 endonuclease domains. The discontinuous RuvC-like domain cleaves the target DNA noncomplementary to crRNA while the HNH nuclease domain cleaves the target DNA complementary to crRNA.</text>
</comment>
<dbReference type="InterPro" id="IPR003615">
    <property type="entry name" value="HNH_nuc"/>
</dbReference>
<dbReference type="GO" id="GO:0004519">
    <property type="term" value="F:endonuclease activity"/>
    <property type="evidence" value="ECO:0007669"/>
    <property type="project" value="UniProtKB-UniRule"/>
</dbReference>
<dbReference type="EMBL" id="JAMC01000002">
    <property type="protein sequence ID" value="KEJ89806.1"/>
    <property type="molecule type" value="Genomic_DNA"/>
</dbReference>
<evidence type="ECO:0000256" key="3">
    <source>
        <dbReference type="ARBA" id="ARBA00022723"/>
    </source>
</evidence>
<dbReference type="GO" id="GO:0016787">
    <property type="term" value="F:hydrolase activity"/>
    <property type="evidence" value="ECO:0007669"/>
    <property type="project" value="UniProtKB-KW"/>
</dbReference>
<evidence type="ECO:0000256" key="8">
    <source>
        <dbReference type="ARBA" id="ARBA00023118"/>
    </source>
</evidence>
<dbReference type="GO" id="GO:0051607">
    <property type="term" value="P:defense response to virus"/>
    <property type="evidence" value="ECO:0007669"/>
    <property type="project" value="UniProtKB-UniRule"/>
</dbReference>
<comment type="similarity">
    <text evidence="12">Belongs to the CRISPR-associated Cas9 family.</text>
</comment>
<evidence type="ECO:0000256" key="6">
    <source>
        <dbReference type="ARBA" id="ARBA00022842"/>
    </source>
</evidence>
<keyword evidence="4 12" id="KW-0255">Endonuclease</keyword>
<dbReference type="InterPro" id="IPR041383">
    <property type="entry name" value="RuvC_III"/>
</dbReference>
<evidence type="ECO:0000256" key="7">
    <source>
        <dbReference type="ARBA" id="ARBA00022884"/>
    </source>
</evidence>
<proteinExistence type="inferred from homology"/>
<dbReference type="GO" id="GO:0003677">
    <property type="term" value="F:DNA binding"/>
    <property type="evidence" value="ECO:0007669"/>
    <property type="project" value="UniProtKB-UniRule"/>
</dbReference>
<keyword evidence="6" id="KW-0460">Magnesium</keyword>
<gene>
    <name evidence="12" type="primary">cas9</name>
    <name evidence="14" type="ORF">DSW25_06190</name>
</gene>
<dbReference type="Gene3D" id="3.30.420.10">
    <property type="entry name" value="Ribonuclease H-like superfamily/Ribonuclease H"/>
    <property type="match status" value="3"/>
</dbReference>
<evidence type="ECO:0000256" key="9">
    <source>
        <dbReference type="ARBA" id="ARBA00023125"/>
    </source>
</evidence>
<dbReference type="InterPro" id="IPR033114">
    <property type="entry name" value="HNH_CAS9"/>
</dbReference>
<dbReference type="NCBIfam" id="TIGR01865">
    <property type="entry name" value="cas_Csn1"/>
    <property type="match status" value="1"/>
</dbReference>
<dbReference type="InterPro" id="IPR028629">
    <property type="entry name" value="Cas9"/>
</dbReference>
<organism evidence="14 15">
    <name type="scientific">Sulfitobacter donghicola DSW-25 = KCTC 12864 = JCM 14565</name>
    <dbReference type="NCBI Taxonomy" id="1300350"/>
    <lineage>
        <taxon>Bacteria</taxon>
        <taxon>Pseudomonadati</taxon>
        <taxon>Pseudomonadota</taxon>
        <taxon>Alphaproteobacteria</taxon>
        <taxon>Rhodobacterales</taxon>
        <taxon>Roseobacteraceae</taxon>
        <taxon>Sulfitobacter</taxon>
    </lineage>
</organism>
<keyword evidence="15" id="KW-1185">Reference proteome</keyword>
<keyword evidence="7 12" id="KW-0694">RNA-binding</keyword>
<evidence type="ECO:0000256" key="10">
    <source>
        <dbReference type="ARBA" id="ARBA00023211"/>
    </source>
</evidence>
<comment type="subunit">
    <text evidence="11 12">Monomer. Binds crRNA and tracrRNA.</text>
</comment>
<dbReference type="EC" id="3.1.-.-" evidence="12"/>
<evidence type="ECO:0000256" key="4">
    <source>
        <dbReference type="ARBA" id="ARBA00022759"/>
    </source>
</evidence>
<dbReference type="STRING" id="1300350.Z948_789"/>
<keyword evidence="3" id="KW-0479">Metal-binding</keyword>
<feature type="domain" description="HNH Cas9-type" evidence="13">
    <location>
        <begin position="556"/>
        <end position="712"/>
    </location>
</feature>
<comment type="caution">
    <text evidence="12">Lacks conserved residue(s) required for the propagation of feature annotation.</text>
</comment>
<dbReference type="Pfam" id="PF13395">
    <property type="entry name" value="HNH_4"/>
    <property type="match status" value="1"/>
</dbReference>
<dbReference type="eggNOG" id="COG3513">
    <property type="taxonomic scope" value="Bacteria"/>
</dbReference>
<dbReference type="GO" id="GO:0046872">
    <property type="term" value="F:metal ion binding"/>
    <property type="evidence" value="ECO:0007669"/>
    <property type="project" value="UniProtKB-UniRule"/>
</dbReference>
<sequence>MKSTLAIASISSLGWVIELGENRIMRLGLDIGSTSIGWWIYETTDGQITSVIDGGVRIFSDGRDPKSKGSLAVDRRVARAQRRRRDRYLRRKAALMKRMAEVGLMPSDPKQAKQLEALDPYELRARGLDETLELTELGRALFHLNQRRGFKSNRKTDAGDNESGKIIDATARLDWAMRDHRARTYGEFLHMRRQKADTPRTTPAVRTRLTIAARDGAEKEESGYDFYPDRQHLRDEFDALWEAQAEYHGVLTEDLRDEIGTIIFHQRPLKTPKVGKCLFTNEERVASAHPLNQRRILVETVNALRVAQLGEVARALTLEERDTILHALDNKAHTKSLSGMSIKLKALGKVIKLRSGQYFTLETANRDAIACDPVRASLSKPDRIGSYWSTLDHNAQWEVVNRIRAVQSDADHRELVAWLVSQHRLAAEHAEGAAYAPLPDGYSRLGITATKRILAALEANVIPYSKAVESCGWHHSDERTGEVLDRLPYYGEILDRHVIPGTYDDSDDDITRFGRITNPTVHIGLNQLRRLVNRIIEVHGKPDEIVVELARDLKLSQDQKADVERTIKKNTQAAIRRGEKLEEMGVPNTGGNRMVLRLWEDLNDDDVMKRFCPYTGQRISAGMLFDGSCDVDHILPFSRTLDDGFTNKTLCLKEANRKKRNYAPHEAAEKGLLDRDAMDSVAKYLPDNKAWRFAPDAIERFEGERDFTARALKDTQYLSRLARTYLDALYDGGDDKSHVWVVPGRLTEMLRRHWGLNGLEALADSDEKTVKRKNRTDHRHHAIDAAVVAATDRSLIQKISKIAASDEQAGAEDTLKSTPPPWDSFRDDIAAQLQNITVSHRADHGRTDSLAKGRGEDTTSGALHEATALGIIDETHVTVRIPIESLKSGHLIEGSRNGYIRDPYLRDQLTLATKNGSDKDFTTVLQKFFDRSKRYGGTRRVRIIKTLQDTARISVPHNAPIKAYKGGSNHAFEIWRLPNGKIESQVITTWEHHNLTEPKRPHPAAKRIIRLHKTDMVAIERDGKTVICFVQKTDPSNGAFLVPHFEANADGRKRKNEPVEWYQMSANSLIKADLRRVGVDEMGRVRDPGPPPIR</sequence>
<dbReference type="GO" id="GO:0043571">
    <property type="term" value="P:maintenance of CRISPR repeat elements"/>
    <property type="evidence" value="ECO:0007669"/>
    <property type="project" value="UniProtKB-UniRule"/>
</dbReference>
<feature type="active site" description="For RuvC-like nuclease domain" evidence="12">
    <location>
        <position position="30"/>
    </location>
</feature>
<evidence type="ECO:0000256" key="1">
    <source>
        <dbReference type="ARBA" id="ARBA00001946"/>
    </source>
</evidence>
<evidence type="ECO:0000256" key="11">
    <source>
        <dbReference type="ARBA" id="ARBA00046380"/>
    </source>
</evidence>
<evidence type="ECO:0000259" key="13">
    <source>
        <dbReference type="PROSITE" id="PS51749"/>
    </source>
</evidence>
<dbReference type="Gene3D" id="1.10.30.50">
    <property type="match status" value="1"/>
</dbReference>
<name>A0A073IJU3_9RHOB</name>
<dbReference type="Proteomes" id="UP000027734">
    <property type="component" value="Unassembled WGS sequence"/>
</dbReference>
<keyword evidence="10" id="KW-0464">Manganese</keyword>
<comment type="cofactor">
    <cofactor evidence="1">
        <name>Mg(2+)</name>
        <dbReference type="ChEBI" id="CHEBI:18420"/>
    </cofactor>
</comment>
<keyword evidence="8 12" id="KW-0051">Antiviral defense</keyword>
<comment type="caution">
    <text evidence="14">The sequence shown here is derived from an EMBL/GenBank/DDBJ whole genome shotgun (WGS) entry which is preliminary data.</text>
</comment>
<dbReference type="AlphaFoldDB" id="A0A073IJU3"/>
<dbReference type="InterPro" id="IPR036397">
    <property type="entry name" value="RNaseH_sf"/>
</dbReference>
<comment type="function">
    <text evidence="12">CRISPR (clustered regularly interspaced short palindromic repeat) is an adaptive immune system that provides protection against mobile genetic elements (viruses, transposable elements and conjugative plasmids). CRISPR clusters contain spacers, sequences complementary to antecedent mobile elements, and target invading nucleic acids. CRISPR clusters are transcribed and processed into CRISPR RNA (crRNA). In type II CRISPR systems correct processing of pre-crRNA requires a trans-encoded small RNA (tracrRNA), endogenous ribonuclease 3 (rnc) and this protein. The tracrRNA serves as a guide for ribonuclease 3-aided processing of pre-crRNA. Subsequently Cas9/crRNA/tracrRNA endonucleolytically cleaves linear or circular dsDNA target complementary to the spacer; Cas9 is inactive in the absence of the 2 guide RNAs (gRNA). Cas9 recognizes the protospacer adjacent motif (PAM) in the CRISPR repeat sequences to help distinguish self versus nonself, as targets within the bacterial CRISPR locus do not have PAMs. PAM recognition is also required for catalytic activity.</text>
</comment>
<dbReference type="HAMAP" id="MF_01480">
    <property type="entry name" value="Cas9"/>
    <property type="match status" value="1"/>
</dbReference>
<feature type="active site" description="Proton acceptor for HNH nuclease domain" evidence="12">
    <location>
        <position position="633"/>
    </location>
</feature>